<dbReference type="Proteomes" id="UP000001307">
    <property type="component" value="Unassembled WGS sequence"/>
</dbReference>
<protein>
    <submittedName>
        <fullName evidence="2">Uncharacterized protein</fullName>
    </submittedName>
</protein>
<dbReference type="AlphaFoldDB" id="E4X9Q6"/>
<dbReference type="InParanoid" id="E4X9Q6"/>
<name>E4X9Q6_OIKDI</name>
<accession>E4X9Q6</accession>
<evidence type="ECO:0000313" key="3">
    <source>
        <dbReference type="Proteomes" id="UP000001307"/>
    </source>
</evidence>
<sequence length="191" mass="21905">MRFQQIDIADEVSSSESQFNINDVSIMEFDSGSETGSPAGTPVIARIKDNYVSSPAASKVIARLKENNGIPCRKGLTSCDSKKDLTFQRGGPRCESPTDSRIRDLEKENRRLLDENMRLHKELQQAKMKQEQLKTRHQNDVKREKERQQREKEEMKEVLRVAVSSIQSRGPHIDILPELTKEELRLLKSIE</sequence>
<proteinExistence type="predicted"/>
<reference evidence="2" key="1">
    <citation type="journal article" date="2010" name="Science">
        <title>Plasticity of animal genome architecture unmasked by rapid evolution of a pelagic tunicate.</title>
        <authorList>
            <person name="Denoeud F."/>
            <person name="Henriet S."/>
            <person name="Mungpakdee S."/>
            <person name="Aury J.M."/>
            <person name="Da Silva C."/>
            <person name="Brinkmann H."/>
            <person name="Mikhaleva J."/>
            <person name="Olsen L.C."/>
            <person name="Jubin C."/>
            <person name="Canestro C."/>
            <person name="Bouquet J.M."/>
            <person name="Danks G."/>
            <person name="Poulain J."/>
            <person name="Campsteijn C."/>
            <person name="Adamski M."/>
            <person name="Cross I."/>
            <person name="Yadetie F."/>
            <person name="Muffato M."/>
            <person name="Louis A."/>
            <person name="Butcher S."/>
            <person name="Tsagkogeorga G."/>
            <person name="Konrad A."/>
            <person name="Singh S."/>
            <person name="Jensen M.F."/>
            <person name="Cong E.H."/>
            <person name="Eikeseth-Otteraa H."/>
            <person name="Noel B."/>
            <person name="Anthouard V."/>
            <person name="Porcel B.M."/>
            <person name="Kachouri-Lafond R."/>
            <person name="Nishino A."/>
            <person name="Ugolini M."/>
            <person name="Chourrout P."/>
            <person name="Nishida H."/>
            <person name="Aasland R."/>
            <person name="Huzurbazar S."/>
            <person name="Westhof E."/>
            <person name="Delsuc F."/>
            <person name="Lehrach H."/>
            <person name="Reinhardt R."/>
            <person name="Weissenbach J."/>
            <person name="Roy S.W."/>
            <person name="Artiguenave F."/>
            <person name="Postlethwait J.H."/>
            <person name="Manak J.R."/>
            <person name="Thompson E.M."/>
            <person name="Jaillon O."/>
            <person name="Du Pasquier L."/>
            <person name="Boudinot P."/>
            <person name="Liberles D.A."/>
            <person name="Volff J.N."/>
            <person name="Philippe H."/>
            <person name="Lenhard B."/>
            <person name="Roest Crollius H."/>
            <person name="Wincker P."/>
            <person name="Chourrout D."/>
        </authorList>
    </citation>
    <scope>NUCLEOTIDE SEQUENCE [LARGE SCALE GENOMIC DNA]</scope>
</reference>
<dbReference type="EMBL" id="FN653031">
    <property type="protein sequence ID" value="CBY08461.1"/>
    <property type="molecule type" value="Genomic_DNA"/>
</dbReference>
<keyword evidence="3" id="KW-1185">Reference proteome</keyword>
<evidence type="ECO:0000313" key="2">
    <source>
        <dbReference type="EMBL" id="CBY08461.1"/>
    </source>
</evidence>
<organism evidence="2">
    <name type="scientific">Oikopleura dioica</name>
    <name type="common">Tunicate</name>
    <dbReference type="NCBI Taxonomy" id="34765"/>
    <lineage>
        <taxon>Eukaryota</taxon>
        <taxon>Metazoa</taxon>
        <taxon>Chordata</taxon>
        <taxon>Tunicata</taxon>
        <taxon>Appendicularia</taxon>
        <taxon>Copelata</taxon>
        <taxon>Oikopleuridae</taxon>
        <taxon>Oikopleura</taxon>
    </lineage>
</organism>
<evidence type="ECO:0000256" key="1">
    <source>
        <dbReference type="SAM" id="MobiDB-lite"/>
    </source>
</evidence>
<gene>
    <name evidence="2" type="ORF">GSOID_T00005032001</name>
</gene>
<feature type="region of interest" description="Disordered" evidence="1">
    <location>
        <begin position="125"/>
        <end position="155"/>
    </location>
</feature>